<dbReference type="SUPFAM" id="SSF52518">
    <property type="entry name" value="Thiamin diphosphate-binding fold (THDP-binding)"/>
    <property type="match status" value="1"/>
</dbReference>
<evidence type="ECO:0000256" key="1">
    <source>
        <dbReference type="ARBA" id="ARBA00023002"/>
    </source>
</evidence>
<dbReference type="GO" id="GO:0019752">
    <property type="term" value="P:carboxylic acid metabolic process"/>
    <property type="evidence" value="ECO:0007669"/>
    <property type="project" value="UniProtKB-ARBA"/>
</dbReference>
<dbReference type="AlphaFoldDB" id="A0A0F9JQM4"/>
<dbReference type="InterPro" id="IPR009014">
    <property type="entry name" value="Transketo_C/PFOR_II"/>
</dbReference>
<comment type="caution">
    <text evidence="4">The sequence shown here is derived from an EMBL/GenBank/DDBJ whole genome shotgun (WGS) entry which is preliminary data.</text>
</comment>
<dbReference type="InterPro" id="IPR050722">
    <property type="entry name" value="Pyruvate:ferred/Flavod_OxRd"/>
</dbReference>
<reference evidence="4" key="1">
    <citation type="journal article" date="2015" name="Nature">
        <title>Complex archaea that bridge the gap between prokaryotes and eukaryotes.</title>
        <authorList>
            <person name="Spang A."/>
            <person name="Saw J.H."/>
            <person name="Jorgensen S.L."/>
            <person name="Zaremba-Niedzwiedzka K."/>
            <person name="Martijn J."/>
            <person name="Lind A.E."/>
            <person name="van Eijk R."/>
            <person name="Schleper C."/>
            <person name="Guy L."/>
            <person name="Ettema T.J."/>
        </authorList>
    </citation>
    <scope>NUCLEOTIDE SEQUENCE</scope>
</reference>
<evidence type="ECO:0000259" key="2">
    <source>
        <dbReference type="Pfam" id="PF01855"/>
    </source>
</evidence>
<gene>
    <name evidence="4" type="ORF">LCGC14_1729310</name>
</gene>
<dbReference type="Gene3D" id="3.40.50.970">
    <property type="match status" value="1"/>
</dbReference>
<feature type="domain" description="Pyruvate:ferredoxin oxidoreductase core" evidence="3">
    <location>
        <begin position="262"/>
        <end position="366"/>
    </location>
</feature>
<evidence type="ECO:0000313" key="4">
    <source>
        <dbReference type="EMBL" id="KKM07896.1"/>
    </source>
</evidence>
<protein>
    <recommendedName>
        <fullName evidence="5">Pyruvate flavodoxin/ferredoxin oxidoreductase pyrimidine binding domain-containing protein</fullName>
    </recommendedName>
</protein>
<dbReference type="GO" id="GO:0006979">
    <property type="term" value="P:response to oxidative stress"/>
    <property type="evidence" value="ECO:0007669"/>
    <property type="project" value="TreeGrafter"/>
</dbReference>
<dbReference type="EMBL" id="LAZR01015673">
    <property type="protein sequence ID" value="KKM07896.1"/>
    <property type="molecule type" value="Genomic_DNA"/>
</dbReference>
<dbReference type="InterPro" id="IPR002880">
    <property type="entry name" value="Pyrv_Fd/Flavodoxin_OxRdtase_N"/>
</dbReference>
<name>A0A0F9JQM4_9ZZZZ</name>
<dbReference type="FunFam" id="3.40.50.920:FF:000010">
    <property type="entry name" value="Pyruvate ferredoxin oxidoreductase, alpha subunit"/>
    <property type="match status" value="1"/>
</dbReference>
<dbReference type="Pfam" id="PF01855">
    <property type="entry name" value="POR_N"/>
    <property type="match status" value="1"/>
</dbReference>
<dbReference type="InterPro" id="IPR029061">
    <property type="entry name" value="THDP-binding"/>
</dbReference>
<evidence type="ECO:0008006" key="5">
    <source>
        <dbReference type="Google" id="ProtNLM"/>
    </source>
</evidence>
<dbReference type="FunFam" id="3.40.50.970:FF:000012">
    <property type="entry name" value="Pyruvate:ferredoxin (Flavodoxin) oxidoreductase"/>
    <property type="match status" value="1"/>
</dbReference>
<feature type="domain" description="Pyruvate flavodoxin/ferredoxin oxidoreductase pyrimidine binding" evidence="2">
    <location>
        <begin position="16"/>
        <end position="239"/>
    </location>
</feature>
<dbReference type="PANTHER" id="PTHR32154">
    <property type="entry name" value="PYRUVATE-FLAVODOXIN OXIDOREDUCTASE-RELATED"/>
    <property type="match status" value="1"/>
</dbReference>
<sequence length="393" mass="42890">MVKTLAQTGTSAMAQAMRQINPDVVAAYPITPQTAIVEEFSQMVANGLVKAELVQVESEHSAMSACIGASAAGSRVITATSSAGLAYMWELLYVASGSRTPVIMPMVNRALSAPINIHCDHSDSMGARDAGWIQIFSENAQEAYDNLLQAVRIGEHIDVRLPVMIMMDGFITSHAIERFDILEDEKVANFVGDFNAINPLLDVDNPVTHGPFDLFDYYFEHKRQQADAMSHVNDVVLDVAKQYEAISGRKYSLFKTYKLEDAEIGVVVLSSTGGTAKSVVDKLRDEGIKAGLLIPRVFRPFPAAQIAEALSNLKAVAVMDRSDSFGALGGPLFIETRHALYDLDKKIPASDYIFGLGGRDIGPDEIETVFRDQIEVAKTGKVKQKVNYLGVRE</sequence>
<keyword evidence="1" id="KW-0560">Oxidoreductase</keyword>
<dbReference type="InterPro" id="IPR033412">
    <property type="entry name" value="PFOR_II"/>
</dbReference>
<dbReference type="CDD" id="cd07034">
    <property type="entry name" value="TPP_PYR_PFOR_IOR-alpha_like"/>
    <property type="match status" value="1"/>
</dbReference>
<dbReference type="SUPFAM" id="SSF52922">
    <property type="entry name" value="TK C-terminal domain-like"/>
    <property type="match status" value="1"/>
</dbReference>
<evidence type="ECO:0000259" key="3">
    <source>
        <dbReference type="Pfam" id="PF17147"/>
    </source>
</evidence>
<dbReference type="GO" id="GO:0016903">
    <property type="term" value="F:oxidoreductase activity, acting on the aldehyde or oxo group of donors"/>
    <property type="evidence" value="ECO:0007669"/>
    <property type="project" value="UniProtKB-ARBA"/>
</dbReference>
<dbReference type="PANTHER" id="PTHR32154:SF0">
    <property type="entry name" value="PYRUVATE-FLAVODOXIN OXIDOREDUCTASE-RELATED"/>
    <property type="match status" value="1"/>
</dbReference>
<dbReference type="Pfam" id="PF17147">
    <property type="entry name" value="PFOR_II"/>
    <property type="match status" value="1"/>
</dbReference>
<dbReference type="Gene3D" id="3.40.50.920">
    <property type="match status" value="1"/>
</dbReference>
<accession>A0A0F9JQM4</accession>
<proteinExistence type="predicted"/>
<organism evidence="4">
    <name type="scientific">marine sediment metagenome</name>
    <dbReference type="NCBI Taxonomy" id="412755"/>
    <lineage>
        <taxon>unclassified sequences</taxon>
        <taxon>metagenomes</taxon>
        <taxon>ecological metagenomes</taxon>
    </lineage>
</organism>